<dbReference type="Gene3D" id="3.30.500.10">
    <property type="entry name" value="MHC class I-like antigen recognition-like"/>
    <property type="match status" value="1"/>
</dbReference>
<dbReference type="Pfam" id="PF00129">
    <property type="entry name" value="MHC_I"/>
    <property type="match status" value="1"/>
</dbReference>
<dbReference type="InterPro" id="IPR013783">
    <property type="entry name" value="Ig-like_fold"/>
</dbReference>
<evidence type="ECO:0000256" key="2">
    <source>
        <dbReference type="RuleBase" id="RU004439"/>
    </source>
</evidence>
<keyword evidence="1" id="KW-0325">Glycoprotein</keyword>
<organism evidence="6 7">
    <name type="scientific">Anabas testudineus</name>
    <name type="common">Climbing perch</name>
    <name type="synonym">Anthias testudineus</name>
    <dbReference type="NCBI Taxonomy" id="64144"/>
    <lineage>
        <taxon>Eukaryota</taxon>
        <taxon>Metazoa</taxon>
        <taxon>Chordata</taxon>
        <taxon>Craniata</taxon>
        <taxon>Vertebrata</taxon>
        <taxon>Euteleostomi</taxon>
        <taxon>Actinopterygii</taxon>
        <taxon>Neopterygii</taxon>
        <taxon>Teleostei</taxon>
        <taxon>Neoteleostei</taxon>
        <taxon>Acanthomorphata</taxon>
        <taxon>Anabantaria</taxon>
        <taxon>Anabantiformes</taxon>
        <taxon>Anabantoidei</taxon>
        <taxon>Anabantidae</taxon>
        <taxon>Anabas</taxon>
    </lineage>
</organism>
<evidence type="ECO:0000259" key="5">
    <source>
        <dbReference type="PROSITE" id="PS50835"/>
    </source>
</evidence>
<proteinExistence type="inferred from homology"/>
<dbReference type="SUPFAM" id="SSF54452">
    <property type="entry name" value="MHC antigen-recognition domain"/>
    <property type="match status" value="1"/>
</dbReference>
<keyword evidence="3" id="KW-0812">Transmembrane</keyword>
<dbReference type="InterPro" id="IPR050208">
    <property type="entry name" value="MHC_class-I_related"/>
</dbReference>
<dbReference type="SUPFAM" id="SSF48726">
    <property type="entry name" value="Immunoglobulin"/>
    <property type="match status" value="1"/>
</dbReference>
<dbReference type="SMART" id="SM00407">
    <property type="entry name" value="IGc1"/>
    <property type="match status" value="1"/>
</dbReference>
<dbReference type="PANTHER" id="PTHR16675:SF237">
    <property type="entry name" value="MHC CLASS I ANTIGEN TRANSCRIPT VARIANT 1-RELATED"/>
    <property type="match status" value="1"/>
</dbReference>
<dbReference type="InterPro" id="IPR011162">
    <property type="entry name" value="MHC_I/II-like_Ag-recog"/>
</dbReference>
<dbReference type="Pfam" id="PF07654">
    <property type="entry name" value="C1-set"/>
    <property type="match status" value="1"/>
</dbReference>
<reference evidence="6" key="1">
    <citation type="submission" date="2021-04" db="EMBL/GenBank/DDBJ databases">
        <authorList>
            <consortium name="Wellcome Sanger Institute Data Sharing"/>
        </authorList>
    </citation>
    <scope>NUCLEOTIDE SEQUENCE [LARGE SCALE GENOMIC DNA]</scope>
</reference>
<feature type="chain" id="PRO_5043927147" description="Ig-like domain-containing protein" evidence="4">
    <location>
        <begin position="24"/>
        <end position="413"/>
    </location>
</feature>
<dbReference type="PRINTS" id="PR01638">
    <property type="entry name" value="MHCCLASSI"/>
</dbReference>
<dbReference type="InterPro" id="IPR001039">
    <property type="entry name" value="MHC_I_a_a1/a2"/>
</dbReference>
<reference evidence="6" key="3">
    <citation type="submission" date="2025-09" db="UniProtKB">
        <authorList>
            <consortium name="Ensembl"/>
        </authorList>
    </citation>
    <scope>IDENTIFICATION</scope>
</reference>
<evidence type="ECO:0000313" key="6">
    <source>
        <dbReference type="Ensembl" id="ENSATEP00000050745.2"/>
    </source>
</evidence>
<evidence type="ECO:0000256" key="4">
    <source>
        <dbReference type="SAM" id="SignalP"/>
    </source>
</evidence>
<dbReference type="Proteomes" id="UP000265040">
    <property type="component" value="Chromosome 11"/>
</dbReference>
<keyword evidence="4" id="KW-0732">Signal</keyword>
<dbReference type="InterPro" id="IPR003597">
    <property type="entry name" value="Ig_C1-set"/>
</dbReference>
<dbReference type="GeneTree" id="ENSGT01120000271828"/>
<dbReference type="Gene3D" id="2.60.40.10">
    <property type="entry name" value="Immunoglobulins"/>
    <property type="match status" value="1"/>
</dbReference>
<dbReference type="AlphaFoldDB" id="A0A7N6ALH4"/>
<keyword evidence="3" id="KW-0472">Membrane</keyword>
<protein>
    <recommendedName>
        <fullName evidence="5">Ig-like domain-containing protein</fullName>
    </recommendedName>
</protein>
<dbReference type="GO" id="GO:0009897">
    <property type="term" value="C:external side of plasma membrane"/>
    <property type="evidence" value="ECO:0007669"/>
    <property type="project" value="TreeGrafter"/>
</dbReference>
<name>A0A7N6ALH4_ANATE</name>
<feature type="signal peptide" evidence="4">
    <location>
        <begin position="1"/>
        <end position="23"/>
    </location>
</feature>
<dbReference type="InterPro" id="IPR011161">
    <property type="entry name" value="MHC_I-like_Ag-recog"/>
</dbReference>
<evidence type="ECO:0000313" key="7">
    <source>
        <dbReference type="Proteomes" id="UP000265040"/>
    </source>
</evidence>
<keyword evidence="3" id="KW-1133">Transmembrane helix</keyword>
<feature type="transmembrane region" description="Helical" evidence="3">
    <location>
        <begin position="362"/>
        <end position="386"/>
    </location>
</feature>
<feature type="domain" description="Ig-like" evidence="5">
    <location>
        <begin position="248"/>
        <end position="328"/>
    </location>
</feature>
<dbReference type="PROSITE" id="PS50835">
    <property type="entry name" value="IG_LIKE"/>
    <property type="match status" value="1"/>
</dbReference>
<evidence type="ECO:0000256" key="1">
    <source>
        <dbReference type="ARBA" id="ARBA00023180"/>
    </source>
</evidence>
<reference evidence="6" key="2">
    <citation type="submission" date="2025-08" db="UniProtKB">
        <authorList>
            <consortium name="Ensembl"/>
        </authorList>
    </citation>
    <scope>IDENTIFICATION</scope>
</reference>
<dbReference type="FunFam" id="2.60.40.10:FF:000943">
    <property type="entry name" value="Classical MHC class I molecule, alpha-chain"/>
    <property type="match status" value="1"/>
</dbReference>
<dbReference type="InterPro" id="IPR036179">
    <property type="entry name" value="Ig-like_dom_sf"/>
</dbReference>
<dbReference type="Ensembl" id="ENSATET00000062057.2">
    <property type="protein sequence ID" value="ENSATEP00000050745.2"/>
    <property type="gene ID" value="ENSATEG00000033301.1"/>
</dbReference>
<sequence>MNQDLQSVLTGLHLLLQPALVVCFRGGSVHVETSLNTLTSLCDKRSTEPTRIKMKNILLLLLFCDVSSPVQHSFKLFFTGSTGISSVPEFMAALQVDDIQAGYCNSNKTIVAQRDAAKKIIKDLPQIYEEYIQSCFERLPNLYKYKLTHLMQNLNQSGGVHILQRIEGCEWDENTGEVVGFVHFGYDGEDFMSLDLKDYTWIALKPQAVTIKQIWDAEEVKLKEKKVFLTEVYPEWLKTYLKYENNFPLITVRPSVSLLQKTPSSPVSCHATGFYPDRVDMFWRKDGKEIHEDVDHGEILPNHDGTFQMRVDLNISSIKPEDWSRYDCVFQISGVKKDVITKLDKAEIRTGIGINKVPPSEFPAAVIGVVVGLLLLLVCITGLFIWRKKKNNGFQPANTSDLTDRNPGPAHGE</sequence>
<dbReference type="PANTHER" id="PTHR16675">
    <property type="entry name" value="MHC CLASS I-RELATED"/>
    <property type="match status" value="1"/>
</dbReference>
<dbReference type="InterPro" id="IPR007110">
    <property type="entry name" value="Ig-like_dom"/>
</dbReference>
<evidence type="ECO:0000256" key="3">
    <source>
        <dbReference type="SAM" id="Phobius"/>
    </source>
</evidence>
<accession>A0A7N6ALH4</accession>
<comment type="similarity">
    <text evidence="2">Belongs to the MHC class I family.</text>
</comment>
<dbReference type="GO" id="GO:0006955">
    <property type="term" value="P:immune response"/>
    <property type="evidence" value="ECO:0007669"/>
    <property type="project" value="TreeGrafter"/>
</dbReference>
<dbReference type="InterPro" id="IPR037055">
    <property type="entry name" value="MHC_I-like_Ag-recog_sf"/>
</dbReference>
<dbReference type="GO" id="GO:0005615">
    <property type="term" value="C:extracellular space"/>
    <property type="evidence" value="ECO:0007669"/>
    <property type="project" value="TreeGrafter"/>
</dbReference>
<keyword evidence="7" id="KW-1185">Reference proteome</keyword>